<keyword evidence="4" id="KW-0479">Metal-binding</keyword>
<keyword evidence="10" id="KW-1185">Reference proteome</keyword>
<evidence type="ECO:0000259" key="8">
    <source>
        <dbReference type="Pfam" id="PF01850"/>
    </source>
</evidence>
<dbReference type="Gene3D" id="3.40.50.1010">
    <property type="entry name" value="5'-nuclease"/>
    <property type="match status" value="1"/>
</dbReference>
<dbReference type="GO" id="GO:0016787">
    <property type="term" value="F:hydrolase activity"/>
    <property type="evidence" value="ECO:0007669"/>
    <property type="project" value="UniProtKB-KW"/>
</dbReference>
<comment type="cofactor">
    <cofactor evidence="1">
        <name>Mg(2+)</name>
        <dbReference type="ChEBI" id="CHEBI:18420"/>
    </cofactor>
</comment>
<dbReference type="PANTHER" id="PTHR33653:SF1">
    <property type="entry name" value="RIBONUCLEASE VAPC2"/>
    <property type="match status" value="1"/>
</dbReference>
<dbReference type="PANTHER" id="PTHR33653">
    <property type="entry name" value="RIBONUCLEASE VAPC2"/>
    <property type="match status" value="1"/>
</dbReference>
<protein>
    <submittedName>
        <fullName evidence="9">PilT protein domain protein</fullName>
    </submittedName>
</protein>
<dbReference type="AlphaFoldDB" id="H2CKG1"/>
<feature type="domain" description="PIN" evidence="8">
    <location>
        <begin position="16"/>
        <end position="120"/>
    </location>
</feature>
<gene>
    <name evidence="9" type="ORF">Lepil_3609</name>
</gene>
<evidence type="ECO:0000256" key="5">
    <source>
        <dbReference type="ARBA" id="ARBA00022801"/>
    </source>
</evidence>
<accession>H2CKG1</accession>
<keyword evidence="2" id="KW-1277">Toxin-antitoxin system</keyword>
<sequence length="129" mass="14632">MRPTSVLRRSWIIFVQRGNHKAARLIDSSMERAVSVQTLMELLQGARNREEQRIIQRFLNRFGFEILPLTENIGHRATVYVEEYSLATGIRAGDAIIAATATENGLPLSTANGKHFKNIKNLQLKLFKP</sequence>
<evidence type="ECO:0000256" key="1">
    <source>
        <dbReference type="ARBA" id="ARBA00001946"/>
    </source>
</evidence>
<dbReference type="EMBL" id="JH597773">
    <property type="protein sequence ID" value="EHQ08266.1"/>
    <property type="molecule type" value="Genomic_DNA"/>
</dbReference>
<comment type="similarity">
    <text evidence="7">Belongs to the PINc/VapC protein family.</text>
</comment>
<evidence type="ECO:0000256" key="2">
    <source>
        <dbReference type="ARBA" id="ARBA00022649"/>
    </source>
</evidence>
<evidence type="ECO:0000256" key="6">
    <source>
        <dbReference type="ARBA" id="ARBA00022842"/>
    </source>
</evidence>
<evidence type="ECO:0000256" key="4">
    <source>
        <dbReference type="ARBA" id="ARBA00022723"/>
    </source>
</evidence>
<dbReference type="CDD" id="cd18741">
    <property type="entry name" value="PIN_VapC4-5_FitB-like"/>
    <property type="match status" value="1"/>
</dbReference>
<proteinExistence type="inferred from homology"/>
<reference evidence="9 10" key="1">
    <citation type="submission" date="2011-10" db="EMBL/GenBank/DDBJ databases">
        <title>The Improved High-Quality Draft genome of Leptonema illini DSM 21528.</title>
        <authorList>
            <consortium name="US DOE Joint Genome Institute (JGI-PGF)"/>
            <person name="Lucas S."/>
            <person name="Copeland A."/>
            <person name="Lapidus A."/>
            <person name="Glavina del Rio T."/>
            <person name="Dalin E."/>
            <person name="Tice H."/>
            <person name="Bruce D."/>
            <person name="Goodwin L."/>
            <person name="Pitluck S."/>
            <person name="Peters L."/>
            <person name="Mikhailova N."/>
            <person name="Held B."/>
            <person name="Kyrpides N."/>
            <person name="Mavromatis K."/>
            <person name="Ivanova N."/>
            <person name="Markowitz V."/>
            <person name="Cheng J.-F."/>
            <person name="Hugenholtz P."/>
            <person name="Woyke T."/>
            <person name="Wu D."/>
            <person name="Gronow S."/>
            <person name="Wellnitz S."/>
            <person name="Brambilla E.-M."/>
            <person name="Klenk H.-P."/>
            <person name="Eisen J.A."/>
        </authorList>
    </citation>
    <scope>NUCLEOTIDE SEQUENCE [LARGE SCALE GENOMIC DNA]</scope>
    <source>
        <strain evidence="9 10">DSM 21528</strain>
    </source>
</reference>
<evidence type="ECO:0000313" key="9">
    <source>
        <dbReference type="EMBL" id="EHQ08266.1"/>
    </source>
</evidence>
<name>H2CKG1_9LEPT</name>
<organism evidence="9 10">
    <name type="scientific">Leptonema illini DSM 21528</name>
    <dbReference type="NCBI Taxonomy" id="929563"/>
    <lineage>
        <taxon>Bacteria</taxon>
        <taxon>Pseudomonadati</taxon>
        <taxon>Spirochaetota</taxon>
        <taxon>Spirochaetia</taxon>
        <taxon>Leptospirales</taxon>
        <taxon>Leptospiraceae</taxon>
        <taxon>Leptonema</taxon>
    </lineage>
</organism>
<dbReference type="Pfam" id="PF01850">
    <property type="entry name" value="PIN"/>
    <property type="match status" value="1"/>
</dbReference>
<evidence type="ECO:0000313" key="10">
    <source>
        <dbReference type="Proteomes" id="UP000005737"/>
    </source>
</evidence>
<dbReference type="GO" id="GO:0046872">
    <property type="term" value="F:metal ion binding"/>
    <property type="evidence" value="ECO:0007669"/>
    <property type="project" value="UniProtKB-KW"/>
</dbReference>
<keyword evidence="5" id="KW-0378">Hydrolase</keyword>
<evidence type="ECO:0000256" key="3">
    <source>
        <dbReference type="ARBA" id="ARBA00022722"/>
    </source>
</evidence>
<dbReference type="SUPFAM" id="SSF88723">
    <property type="entry name" value="PIN domain-like"/>
    <property type="match status" value="1"/>
</dbReference>
<keyword evidence="3" id="KW-0540">Nuclease</keyword>
<dbReference type="STRING" id="183.GCA_002009735_00732"/>
<dbReference type="InterPro" id="IPR029060">
    <property type="entry name" value="PIN-like_dom_sf"/>
</dbReference>
<evidence type="ECO:0000256" key="7">
    <source>
        <dbReference type="ARBA" id="ARBA00038093"/>
    </source>
</evidence>
<dbReference type="HOGENOM" id="CLU_118482_0_1_12"/>
<dbReference type="Proteomes" id="UP000005737">
    <property type="component" value="Unassembled WGS sequence"/>
</dbReference>
<dbReference type="GO" id="GO:0004518">
    <property type="term" value="F:nuclease activity"/>
    <property type="evidence" value="ECO:0007669"/>
    <property type="project" value="UniProtKB-KW"/>
</dbReference>
<dbReference type="InterPro" id="IPR050556">
    <property type="entry name" value="Type_II_TA_system_RNase"/>
</dbReference>
<dbReference type="InterPro" id="IPR002716">
    <property type="entry name" value="PIN_dom"/>
</dbReference>
<keyword evidence="6" id="KW-0460">Magnesium</keyword>